<dbReference type="Pfam" id="PF11617">
    <property type="entry name" value="Cu-binding_MopE"/>
    <property type="match status" value="2"/>
</dbReference>
<feature type="chain" id="PRO_5004082410" evidence="2">
    <location>
        <begin position="29"/>
        <end position="599"/>
    </location>
</feature>
<dbReference type="OrthoDB" id="610424at2"/>
<reference evidence="3 4" key="1">
    <citation type="journal article" date="2013" name="Genome Announc.">
        <title>Draft Genome Sequence of Cesiribacter andamanensis Strain AMV16T, Isolated from a Soil Sample from a Mud Volcano in the Andaman Islands, India.</title>
        <authorList>
            <person name="Shivaji S."/>
            <person name="Ara S."/>
            <person name="Begum Z."/>
            <person name="Srinivas T.N."/>
            <person name="Singh A."/>
            <person name="Kumar Pinnaka A."/>
        </authorList>
    </citation>
    <scope>NUCLEOTIDE SEQUENCE [LARGE SCALE GENOMIC DNA]</scope>
    <source>
        <strain evidence="3 4">AMV16</strain>
    </source>
</reference>
<accession>M7NZT7</accession>
<evidence type="ECO:0000256" key="1">
    <source>
        <dbReference type="SAM" id="MobiDB-lite"/>
    </source>
</evidence>
<dbReference type="InterPro" id="IPR021655">
    <property type="entry name" value="Put_metal-bd"/>
</dbReference>
<dbReference type="GO" id="GO:0007155">
    <property type="term" value="P:cell adhesion"/>
    <property type="evidence" value="ECO:0007669"/>
    <property type="project" value="InterPro"/>
</dbReference>
<dbReference type="eggNOG" id="COG1520">
    <property type="taxonomic scope" value="Bacteria"/>
</dbReference>
<dbReference type="SUPFAM" id="SSF103647">
    <property type="entry name" value="TSP type-3 repeat"/>
    <property type="match status" value="1"/>
</dbReference>
<dbReference type="Gene3D" id="4.10.1080.10">
    <property type="entry name" value="TSP type-3 repeat"/>
    <property type="match status" value="1"/>
</dbReference>
<proteinExistence type="predicted"/>
<dbReference type="EMBL" id="AODQ01000016">
    <property type="protein sequence ID" value="EMR03869.1"/>
    <property type="molecule type" value="Genomic_DNA"/>
</dbReference>
<feature type="region of interest" description="Disordered" evidence="1">
    <location>
        <begin position="487"/>
        <end position="507"/>
    </location>
</feature>
<evidence type="ECO:0000256" key="2">
    <source>
        <dbReference type="SAM" id="SignalP"/>
    </source>
</evidence>
<organism evidence="3 4">
    <name type="scientific">Cesiribacter andamanensis AMV16</name>
    <dbReference type="NCBI Taxonomy" id="1279009"/>
    <lineage>
        <taxon>Bacteria</taxon>
        <taxon>Pseudomonadati</taxon>
        <taxon>Bacteroidota</taxon>
        <taxon>Cytophagia</taxon>
        <taxon>Cytophagales</taxon>
        <taxon>Cesiribacteraceae</taxon>
        <taxon>Cesiribacter</taxon>
    </lineage>
</organism>
<dbReference type="GO" id="GO:0005509">
    <property type="term" value="F:calcium ion binding"/>
    <property type="evidence" value="ECO:0007669"/>
    <property type="project" value="InterPro"/>
</dbReference>
<name>M7NZT7_9BACT</name>
<dbReference type="RefSeq" id="WP_009194420.1">
    <property type="nucleotide sequence ID" value="NZ_AODQ01000016.1"/>
</dbReference>
<gene>
    <name evidence="3" type="ORF">ADICEAN_01018</name>
</gene>
<sequence>MQHSTFPKLTPSLLALLLCCLCAGSSWADSAAPAADEENQAPTLTLSGDAGLEQYEAGQEYTILVTVSDPEGDEVSLDMNVYQWYPDPDASKRPLTTADFSPQFPITQTAPFTVELTFTPTETVSRENQLTFTATDAAGNTTETSTSLYIWQAPSFVLPEQPVVLAVEEPFRLEVPIQNWLDGYMYEISSPTLPLAWEGDYGILIFTMGDGDAPRQEHIGTHEVVLTLTAGDYLHQATLTIVVEGECEPQTWYADADGDGWGDAWDSVEACTQPEGYVDRAGDCDDENPDFHPGAIDYPWPFDDYDSDCDGQEPPFDFDEDGINDHFDNCPNSHNPDQADLDGDGIGDACDDDIDGDGVVNEEDCDPFDASVYPGALELSEDGIDNNCDGRVDETNEVETCLAEQPLKLTALCSELASQHRWMVYNPNPCAVEVRWEVHKTGHTGALTVQAGETYLSTPVSGKNNDVVFLHWQDAQGKWKKKGMASSSAHCGKQAANPGKGKGKNSRIGASAEGISLYPVPFRQQLTVEHESILPGASTRLVLIGLDGRQTDVSAQIVEHGEGYLQLNLQQVTLANGLYILCLEVAGQEPVYKRVLRQD</sequence>
<evidence type="ECO:0000313" key="3">
    <source>
        <dbReference type="EMBL" id="EMR03869.1"/>
    </source>
</evidence>
<keyword evidence="4" id="KW-1185">Reference proteome</keyword>
<feature type="signal peptide" evidence="2">
    <location>
        <begin position="1"/>
        <end position="28"/>
    </location>
</feature>
<keyword evidence="2" id="KW-0732">Signal</keyword>
<dbReference type="InterPro" id="IPR028974">
    <property type="entry name" value="TSP_type-3_rpt"/>
</dbReference>
<comment type="caution">
    <text evidence="3">The sequence shown here is derived from an EMBL/GenBank/DDBJ whole genome shotgun (WGS) entry which is preliminary data.</text>
</comment>
<dbReference type="AlphaFoldDB" id="M7NZT7"/>
<evidence type="ECO:0000313" key="4">
    <source>
        <dbReference type="Proteomes" id="UP000011910"/>
    </source>
</evidence>
<dbReference type="Proteomes" id="UP000011910">
    <property type="component" value="Unassembled WGS sequence"/>
</dbReference>
<protein>
    <submittedName>
        <fullName evidence="3">Protein metal binding site</fullName>
    </submittedName>
</protein>